<name>A0A068NXK7_FIMGI</name>
<reference evidence="2 3" key="1">
    <citation type="journal article" date="2014" name="PLoS ONE">
        <title>The first complete genome sequence of the class fimbriimonadia in the phylum armatimonadetes.</title>
        <authorList>
            <person name="Hu Z.Y."/>
            <person name="Wang Y.Z."/>
            <person name="Im W.T."/>
            <person name="Wang S.Y."/>
            <person name="Zhao G.P."/>
            <person name="Zheng H.J."/>
            <person name="Quan Z.X."/>
        </authorList>
    </citation>
    <scope>NUCLEOTIDE SEQUENCE [LARGE SCALE GENOMIC DNA]</scope>
    <source>
        <strain evidence="2">Gsoil 348</strain>
    </source>
</reference>
<dbReference type="Pfam" id="PF11175">
    <property type="entry name" value="DUF2961"/>
    <property type="match status" value="1"/>
</dbReference>
<dbReference type="AlphaFoldDB" id="A0A068NXK7"/>
<gene>
    <name evidence="2" type="ORF">OP10G_4808</name>
</gene>
<dbReference type="OrthoDB" id="2518538at2"/>
<feature type="region of interest" description="Disordered" evidence="1">
    <location>
        <begin position="159"/>
        <end position="183"/>
    </location>
</feature>
<proteinExistence type="predicted"/>
<dbReference type="Proteomes" id="UP000027982">
    <property type="component" value="Chromosome"/>
</dbReference>
<evidence type="ECO:0000256" key="1">
    <source>
        <dbReference type="SAM" id="MobiDB-lite"/>
    </source>
</evidence>
<accession>A0A068NXK7</accession>
<dbReference type="InterPro" id="IPR021345">
    <property type="entry name" value="DUF2961"/>
</dbReference>
<keyword evidence="3" id="KW-1185">Reference proteome</keyword>
<evidence type="ECO:0000313" key="3">
    <source>
        <dbReference type="Proteomes" id="UP000027982"/>
    </source>
</evidence>
<evidence type="ECO:0000313" key="2">
    <source>
        <dbReference type="EMBL" id="AIE88176.1"/>
    </source>
</evidence>
<dbReference type="STRING" id="661478.OP10G_4808"/>
<evidence type="ECO:0008006" key="4">
    <source>
        <dbReference type="Google" id="ProtNLM"/>
    </source>
</evidence>
<sequence length="379" mass="43177">MLGKTSLGQLPYLRDYTSRRASSYDVTGGNEDWWTIQPGERRTILSANVAGCIRHIWTTVGGDDGYLRRVVLRCWWDGEDAPSVEAPLGDFFGMGHGVRKNFASLPLQMSPADGRGMNCWWPMPFDTARVEIHNECENPINLYFYIDWEEYACEPPPLAAAADKAGPPKDPDANGRRRGQAVDVPEKPARFHAQWRRENPTEGWLTEKLGPENYLQIWREHPNLSDKENYTILEAEGDGIYVGCNLNVDCFQREGNDWYGEGDDMIVIDGEPWPPRLHGTGTEDYFNTAFGPSTEFCAPYHGITLYSGNDEWPFKGKNSMYRFHIEDPVRFRKSIRVSIEHGEANALTLDMSSTAYWYQHEPHKPFPALPTVGERLPRP</sequence>
<dbReference type="Gene3D" id="2.60.120.1390">
    <property type="match status" value="2"/>
</dbReference>
<dbReference type="RefSeq" id="WP_025227962.1">
    <property type="nucleotide sequence ID" value="NZ_CP007139.1"/>
</dbReference>
<feature type="compositionally biased region" description="Basic and acidic residues" evidence="1">
    <location>
        <begin position="166"/>
        <end position="175"/>
    </location>
</feature>
<organism evidence="2 3">
    <name type="scientific">Fimbriimonas ginsengisoli Gsoil 348</name>
    <dbReference type="NCBI Taxonomy" id="661478"/>
    <lineage>
        <taxon>Bacteria</taxon>
        <taxon>Bacillati</taxon>
        <taxon>Armatimonadota</taxon>
        <taxon>Fimbriimonadia</taxon>
        <taxon>Fimbriimonadales</taxon>
        <taxon>Fimbriimonadaceae</taxon>
        <taxon>Fimbriimonas</taxon>
    </lineage>
</organism>
<dbReference type="KEGG" id="fgi:OP10G_4808"/>
<dbReference type="EMBL" id="CP007139">
    <property type="protein sequence ID" value="AIE88176.1"/>
    <property type="molecule type" value="Genomic_DNA"/>
</dbReference>
<dbReference type="HOGENOM" id="CLU_039495_0_0_0"/>
<dbReference type="eggNOG" id="COG4733">
    <property type="taxonomic scope" value="Bacteria"/>
</dbReference>
<protein>
    <recommendedName>
        <fullName evidence="4">DUF2961 domain-containing protein</fullName>
    </recommendedName>
</protein>